<proteinExistence type="predicted"/>
<reference evidence="2" key="2">
    <citation type="submission" date="2019-06" db="EMBL/GenBank/DDBJ databases">
        <title>Co-occurence of chitin degradation, pigmentation and bioactivity in marine Pseudoalteromonas.</title>
        <authorList>
            <person name="Sonnenschein E.C."/>
            <person name="Bech P.K."/>
        </authorList>
    </citation>
    <scope>NUCLEOTIDE SEQUENCE [LARGE SCALE GENOMIC DNA]</scope>
    <source>
        <strain evidence="2">S3790</strain>
    </source>
</reference>
<dbReference type="RefSeq" id="WP_138589434.1">
    <property type="nucleotide sequence ID" value="NZ_PNBX01000001.1"/>
</dbReference>
<protein>
    <submittedName>
        <fullName evidence="1">Uncharacterized protein</fullName>
    </submittedName>
</protein>
<dbReference type="Pfam" id="PF20701">
    <property type="entry name" value="HetE-N"/>
    <property type="match status" value="1"/>
</dbReference>
<reference evidence="1 2" key="1">
    <citation type="submission" date="2018-01" db="EMBL/GenBank/DDBJ databases">
        <authorList>
            <person name="Paulsen S."/>
            <person name="Gram L.K."/>
        </authorList>
    </citation>
    <scope>NUCLEOTIDE SEQUENCE [LARGE SCALE GENOMIC DNA]</scope>
    <source>
        <strain evidence="1 2">S3790</strain>
    </source>
</reference>
<dbReference type="EMBL" id="PNBX01000001">
    <property type="protein sequence ID" value="TMO70698.1"/>
    <property type="molecule type" value="Genomic_DNA"/>
</dbReference>
<accession>A0A5S3VEQ3</accession>
<sequence length="106" mass="11744">MEFLSAAVLSGVVYDLIKHQVQVTAESLKEKLRDWVIDEAVAPALAIEIEKLELNDEMSEKAIERQISASTDIQNILSRIVPNTTNMIIQNHSGTGDNIGNSKIIR</sequence>
<name>A0A5S3VEQ3_9GAMM</name>
<evidence type="ECO:0000313" key="2">
    <source>
        <dbReference type="Proteomes" id="UP000307217"/>
    </source>
</evidence>
<organism evidence="1 2">
    <name type="scientific">Pseudoalteromonas aurantia</name>
    <dbReference type="NCBI Taxonomy" id="43654"/>
    <lineage>
        <taxon>Bacteria</taxon>
        <taxon>Pseudomonadati</taxon>
        <taxon>Pseudomonadota</taxon>
        <taxon>Gammaproteobacteria</taxon>
        <taxon>Alteromonadales</taxon>
        <taxon>Pseudoalteromonadaceae</taxon>
        <taxon>Pseudoalteromonas</taxon>
    </lineage>
</organism>
<dbReference type="AlphaFoldDB" id="A0A5S3VEQ3"/>
<evidence type="ECO:0000313" key="1">
    <source>
        <dbReference type="EMBL" id="TMO70698.1"/>
    </source>
</evidence>
<gene>
    <name evidence="1" type="ORF">CWC19_00175</name>
</gene>
<dbReference type="OrthoDB" id="8685617at2"/>
<comment type="caution">
    <text evidence="1">The sequence shown here is derived from an EMBL/GenBank/DDBJ whole genome shotgun (WGS) entry which is preliminary data.</text>
</comment>
<dbReference type="Proteomes" id="UP000307217">
    <property type="component" value="Unassembled WGS sequence"/>
</dbReference>